<name>A0AAW1R577_9CHLO</name>
<evidence type="ECO:0000256" key="3">
    <source>
        <dbReference type="PROSITE-ProRule" id="PRU10038"/>
    </source>
</evidence>
<evidence type="ECO:0000259" key="4">
    <source>
        <dbReference type="Pfam" id="PF07859"/>
    </source>
</evidence>
<dbReference type="SUPFAM" id="SSF53474">
    <property type="entry name" value="alpha/beta-Hydrolases"/>
    <property type="match status" value="1"/>
</dbReference>
<gene>
    <name evidence="5" type="ORF">WJX72_002801</name>
</gene>
<organism evidence="5 6">
    <name type="scientific">[Myrmecia] bisecta</name>
    <dbReference type="NCBI Taxonomy" id="41462"/>
    <lineage>
        <taxon>Eukaryota</taxon>
        <taxon>Viridiplantae</taxon>
        <taxon>Chlorophyta</taxon>
        <taxon>core chlorophytes</taxon>
        <taxon>Trebouxiophyceae</taxon>
        <taxon>Trebouxiales</taxon>
        <taxon>Trebouxiaceae</taxon>
        <taxon>Myrmecia</taxon>
    </lineage>
</organism>
<dbReference type="PROSITE" id="PS01174">
    <property type="entry name" value="LIPASE_GDXG_SER"/>
    <property type="match status" value="1"/>
</dbReference>
<evidence type="ECO:0000313" key="5">
    <source>
        <dbReference type="EMBL" id="KAK9828922.1"/>
    </source>
</evidence>
<dbReference type="PROSITE" id="PS00122">
    <property type="entry name" value="CARBOXYLESTERASE_B_1"/>
    <property type="match status" value="1"/>
</dbReference>
<dbReference type="EMBL" id="JALJOR010000001">
    <property type="protein sequence ID" value="KAK9828922.1"/>
    <property type="molecule type" value="Genomic_DNA"/>
</dbReference>
<dbReference type="InterPro" id="IPR029058">
    <property type="entry name" value="AB_hydrolase_fold"/>
</dbReference>
<evidence type="ECO:0000256" key="2">
    <source>
        <dbReference type="ARBA" id="ARBA00022801"/>
    </source>
</evidence>
<comment type="caution">
    <text evidence="5">The sequence shown here is derived from an EMBL/GenBank/DDBJ whole genome shotgun (WGS) entry which is preliminary data.</text>
</comment>
<dbReference type="Pfam" id="PF07859">
    <property type="entry name" value="Abhydrolase_3"/>
    <property type="match status" value="1"/>
</dbReference>
<reference evidence="5 6" key="1">
    <citation type="journal article" date="2024" name="Nat. Commun.">
        <title>Phylogenomics reveals the evolutionary origins of lichenization in chlorophyte algae.</title>
        <authorList>
            <person name="Puginier C."/>
            <person name="Libourel C."/>
            <person name="Otte J."/>
            <person name="Skaloud P."/>
            <person name="Haon M."/>
            <person name="Grisel S."/>
            <person name="Petersen M."/>
            <person name="Berrin J.G."/>
            <person name="Delaux P.M."/>
            <person name="Dal Grande F."/>
            <person name="Keller J."/>
        </authorList>
    </citation>
    <scope>NUCLEOTIDE SEQUENCE [LARGE SCALE GENOMIC DNA]</scope>
    <source>
        <strain evidence="5 6">SAG 2043</strain>
    </source>
</reference>
<accession>A0AAW1R577</accession>
<protein>
    <recommendedName>
        <fullName evidence="4">Alpha/beta hydrolase fold-3 domain-containing protein</fullName>
    </recommendedName>
</protein>
<dbReference type="InterPro" id="IPR050300">
    <property type="entry name" value="GDXG_lipolytic_enzyme"/>
</dbReference>
<dbReference type="InterPro" id="IPR019826">
    <property type="entry name" value="Carboxylesterase_B_AS"/>
</dbReference>
<feature type="domain" description="Alpha/beta hydrolase fold-3" evidence="4">
    <location>
        <begin position="66"/>
        <end position="190"/>
    </location>
</feature>
<keyword evidence="6" id="KW-1185">Reference proteome</keyword>
<sequence>MSETLQPGAVPDYGSLDADAAEFLRQTNATPWDYRNTPIQELRDGLSIPVRVYTPSSDQTPLPICVYYHGGGFVFNDDLEVFDHTAGSLASGGSCIVVSVNYRLAPEHPFPAAVNDCYAALTWVAENAASFGGDASRLAVAGDSAGGNLAAGCALLARDRQGPELRLQLLHYPVVDAPDPERPSFRKYGKGATRVL</sequence>
<proteinExistence type="inferred from homology"/>
<dbReference type="InterPro" id="IPR013094">
    <property type="entry name" value="AB_hydrolase_3"/>
</dbReference>
<dbReference type="AlphaFoldDB" id="A0AAW1R577"/>
<evidence type="ECO:0000313" key="6">
    <source>
        <dbReference type="Proteomes" id="UP001489004"/>
    </source>
</evidence>
<dbReference type="InterPro" id="IPR033140">
    <property type="entry name" value="Lipase_GDXG_put_SER_AS"/>
</dbReference>
<keyword evidence="2" id="KW-0378">Hydrolase</keyword>
<dbReference type="PANTHER" id="PTHR48081">
    <property type="entry name" value="AB HYDROLASE SUPERFAMILY PROTEIN C4A8.06C"/>
    <property type="match status" value="1"/>
</dbReference>
<dbReference type="GO" id="GO:0016787">
    <property type="term" value="F:hydrolase activity"/>
    <property type="evidence" value="ECO:0007669"/>
    <property type="project" value="UniProtKB-KW"/>
</dbReference>
<dbReference type="Proteomes" id="UP001489004">
    <property type="component" value="Unassembled WGS sequence"/>
</dbReference>
<dbReference type="PANTHER" id="PTHR48081:SF8">
    <property type="entry name" value="ALPHA_BETA HYDROLASE FOLD-3 DOMAIN-CONTAINING PROTEIN-RELATED"/>
    <property type="match status" value="1"/>
</dbReference>
<comment type="similarity">
    <text evidence="1">Belongs to the 'GDXG' lipolytic enzyme family.</text>
</comment>
<feature type="active site" evidence="3">
    <location>
        <position position="144"/>
    </location>
</feature>
<evidence type="ECO:0000256" key="1">
    <source>
        <dbReference type="ARBA" id="ARBA00010515"/>
    </source>
</evidence>
<dbReference type="Gene3D" id="3.40.50.1820">
    <property type="entry name" value="alpha/beta hydrolase"/>
    <property type="match status" value="1"/>
</dbReference>